<dbReference type="RefSeq" id="WP_069155207.1">
    <property type="nucleotide sequence ID" value="NZ_DAWDRA010000548.1"/>
</dbReference>
<dbReference type="PROSITE" id="PS51257">
    <property type="entry name" value="PROKAR_LIPOPROTEIN"/>
    <property type="match status" value="1"/>
</dbReference>
<feature type="domain" description="PepSY" evidence="2">
    <location>
        <begin position="177"/>
        <end position="236"/>
    </location>
</feature>
<organism evidence="3 4">
    <name type="scientific">Eisenbergiella tayi</name>
    <dbReference type="NCBI Taxonomy" id="1432052"/>
    <lineage>
        <taxon>Bacteria</taxon>
        <taxon>Bacillati</taxon>
        <taxon>Bacillota</taxon>
        <taxon>Clostridia</taxon>
        <taxon>Lachnospirales</taxon>
        <taxon>Lachnospiraceae</taxon>
        <taxon>Eisenbergiella</taxon>
    </lineage>
</organism>
<evidence type="ECO:0000313" key="4">
    <source>
        <dbReference type="Proteomes" id="UP000094067"/>
    </source>
</evidence>
<evidence type="ECO:0000256" key="1">
    <source>
        <dbReference type="SAM" id="SignalP"/>
    </source>
</evidence>
<dbReference type="Pfam" id="PF03413">
    <property type="entry name" value="PepSY"/>
    <property type="match status" value="2"/>
</dbReference>
<evidence type="ECO:0000259" key="2">
    <source>
        <dbReference type="Pfam" id="PF03413"/>
    </source>
</evidence>
<accession>A0A1E2ZZP9</accession>
<gene>
    <name evidence="3" type="ORF">BEI61_05967</name>
</gene>
<feature type="signal peptide" evidence="1">
    <location>
        <begin position="1"/>
        <end position="20"/>
    </location>
</feature>
<comment type="caution">
    <text evidence="3">The sequence shown here is derived from an EMBL/GenBank/DDBJ whole genome shotgun (WGS) entry which is preliminary data.</text>
</comment>
<evidence type="ECO:0000313" key="3">
    <source>
        <dbReference type="EMBL" id="ODM01968.1"/>
    </source>
</evidence>
<feature type="chain" id="PRO_5039254359" evidence="1">
    <location>
        <begin position="21"/>
        <end position="243"/>
    </location>
</feature>
<dbReference type="PATRIC" id="fig|1432052.4.peg.6605"/>
<dbReference type="Proteomes" id="UP000094067">
    <property type="component" value="Unassembled WGS sequence"/>
</dbReference>
<dbReference type="EMBL" id="MCGH01000005">
    <property type="protein sequence ID" value="ODM01968.1"/>
    <property type="molecule type" value="Genomic_DNA"/>
</dbReference>
<reference evidence="3 4" key="1">
    <citation type="submission" date="2016-07" db="EMBL/GenBank/DDBJ databases">
        <title>Characterization of isolates of Eisenbergiella tayi derived from blood cultures, using whole genome sequencing.</title>
        <authorList>
            <person name="Burdz T."/>
            <person name="Wiebe D."/>
            <person name="Huynh C."/>
            <person name="Bernard K."/>
        </authorList>
    </citation>
    <scope>NUCLEOTIDE SEQUENCE [LARGE SCALE GENOMIC DNA]</scope>
    <source>
        <strain evidence="3 4">NML 110608</strain>
    </source>
</reference>
<protein>
    <submittedName>
        <fullName evidence="3">Peptidase propeptide and YPEB domain protein</fullName>
    </submittedName>
</protein>
<proteinExistence type="predicted"/>
<sequence>MKRNLYILLPALGLSAALLAACGSQSTPDSATQQITSNQDALAAGASSSTVQITENKDDDASLPAAGETVPLAANASLQAAAVSGQTAYISEADAKKIAMEHAGVKEENISYFKLKLDTDDGIVEYDIKFYVGNTEYEYDIDAVTGTIRSFDTELSEEHHQNGTQGSSNAAVPAGSISEADAKKIALEQVPGATENNLRLKTDYDDGRMKYEIKIVYNEIKYEFDIDAATGKILEWESESIYD</sequence>
<keyword evidence="1" id="KW-0732">Signal</keyword>
<name>A0A1E2ZZP9_9FIRM</name>
<dbReference type="Gene3D" id="3.10.450.40">
    <property type="match status" value="2"/>
</dbReference>
<feature type="domain" description="PepSY" evidence="2">
    <location>
        <begin position="90"/>
        <end position="149"/>
    </location>
</feature>
<dbReference type="AlphaFoldDB" id="A0A1E2ZZP9"/>
<dbReference type="InterPro" id="IPR025711">
    <property type="entry name" value="PepSY"/>
</dbReference>